<proteinExistence type="predicted"/>
<accession>A0A1V9FGE4</accession>
<dbReference type="RefSeq" id="WP_081156252.1">
    <property type="nucleotide sequence ID" value="NZ_LVYD01000124.1"/>
</dbReference>
<keyword evidence="1" id="KW-1133">Transmembrane helix</keyword>
<evidence type="ECO:0000313" key="4">
    <source>
        <dbReference type="Proteomes" id="UP000192796"/>
    </source>
</evidence>
<feature type="domain" description="Peptidase M56" evidence="2">
    <location>
        <begin position="103"/>
        <end position="277"/>
    </location>
</feature>
<comment type="caution">
    <text evidence="3">The sequence shown here is derived from an EMBL/GenBank/DDBJ whole genome shotgun (WGS) entry which is preliminary data.</text>
</comment>
<evidence type="ECO:0000313" key="3">
    <source>
        <dbReference type="EMBL" id="OQP57286.1"/>
    </source>
</evidence>
<evidence type="ECO:0000256" key="1">
    <source>
        <dbReference type="SAM" id="Phobius"/>
    </source>
</evidence>
<feature type="transmembrane region" description="Helical" evidence="1">
    <location>
        <begin position="37"/>
        <end position="55"/>
    </location>
</feature>
<organism evidence="3 4">
    <name type="scientific">Niastella vici</name>
    <dbReference type="NCBI Taxonomy" id="1703345"/>
    <lineage>
        <taxon>Bacteria</taxon>
        <taxon>Pseudomonadati</taxon>
        <taxon>Bacteroidota</taxon>
        <taxon>Chitinophagia</taxon>
        <taxon>Chitinophagales</taxon>
        <taxon>Chitinophagaceae</taxon>
        <taxon>Niastella</taxon>
    </lineage>
</organism>
<keyword evidence="4" id="KW-1185">Reference proteome</keyword>
<dbReference type="PANTHER" id="PTHR34978">
    <property type="entry name" value="POSSIBLE SENSOR-TRANSDUCER PROTEIN BLAR"/>
    <property type="match status" value="1"/>
</dbReference>
<dbReference type="OrthoDB" id="678622at2"/>
<sequence>MGAILLYLLKANLVISIFFLAYYCLLRKEKFFRLNRIVLLSAIGLAFLLPLLPALESTTENGLRRGMWAMRPFSHWEHPFSDAPDTAAISPHVHSPVSTLQPAHNTIPVIKVVNILDRVYFLVAVVLLLRLLFQIQQVCRIIRRSRREKVNGIIYCYHELDLPVFSFFRCLVMNKGHYPPADVEQIISHEQEHIRQGHNFDLLLVELVHALCWINPFLIGLKRTVKLNLEFLADKAVLDKGADPSSYQYSMLRCLRPSGLPLVNLFASSKIKTRIYMMNKKSSPIRNMYKYALVLPLLTGCYFMVNPLKARSMPSTNHLETVLPPRQDLKAFEGYYLADFDKDTYIQIRATGNQLILKQLWNDREIVFNQQSALEFLNVNKDFPLKFFKNDQGAVVQLLAYNKDHWNKVKSYAPPKYIHLQAGQLKSFEGYYQIDGQDGKRDYIQIESTPDGLKLREGWTGREIMFRPTAATEFFAQQWRFPLQFTKDDNGNVTQVLAFHRDLWKKMQDPSTAVMKKEVKLQPAQLKALEGKYQIIAGDKLTIKAEKEGIVLTQLWDNVAVHLVPSSATEFFSKENGMPLVFTLDQNGVATEVLAYEKDRWTKIKE</sequence>
<evidence type="ECO:0000259" key="2">
    <source>
        <dbReference type="Pfam" id="PF05569"/>
    </source>
</evidence>
<dbReference type="PANTHER" id="PTHR34978:SF3">
    <property type="entry name" value="SLR0241 PROTEIN"/>
    <property type="match status" value="1"/>
</dbReference>
<dbReference type="STRING" id="1703345.A3860_12085"/>
<gene>
    <name evidence="3" type="ORF">A3860_12085</name>
</gene>
<dbReference type="InterPro" id="IPR008756">
    <property type="entry name" value="Peptidase_M56"/>
</dbReference>
<reference evidence="3 4" key="1">
    <citation type="submission" date="2016-03" db="EMBL/GenBank/DDBJ databases">
        <title>Niastella vici sp. nov., isolated from farmland soil.</title>
        <authorList>
            <person name="Chen L."/>
            <person name="Wang D."/>
            <person name="Yang S."/>
            <person name="Wang G."/>
        </authorList>
    </citation>
    <scope>NUCLEOTIDE SEQUENCE [LARGE SCALE GENOMIC DNA]</scope>
    <source>
        <strain evidence="3 4">DJ57</strain>
    </source>
</reference>
<dbReference type="AlphaFoldDB" id="A0A1V9FGE4"/>
<dbReference type="EMBL" id="LVYD01000124">
    <property type="protein sequence ID" value="OQP57286.1"/>
    <property type="molecule type" value="Genomic_DNA"/>
</dbReference>
<protein>
    <recommendedName>
        <fullName evidence="2">Peptidase M56 domain-containing protein</fullName>
    </recommendedName>
</protein>
<dbReference type="InterPro" id="IPR052173">
    <property type="entry name" value="Beta-lactam_resp_regulator"/>
</dbReference>
<keyword evidence="1" id="KW-0812">Transmembrane</keyword>
<feature type="transmembrane region" description="Helical" evidence="1">
    <location>
        <begin position="6"/>
        <end position="25"/>
    </location>
</feature>
<dbReference type="Proteomes" id="UP000192796">
    <property type="component" value="Unassembled WGS sequence"/>
</dbReference>
<keyword evidence="1" id="KW-0472">Membrane</keyword>
<dbReference type="Pfam" id="PF05569">
    <property type="entry name" value="Peptidase_M56"/>
    <property type="match status" value="1"/>
</dbReference>
<name>A0A1V9FGE4_9BACT</name>